<dbReference type="Proteomes" id="UP000438476">
    <property type="component" value="Unassembled WGS sequence"/>
</dbReference>
<dbReference type="EMBL" id="WTYT01000006">
    <property type="protein sequence ID" value="MXO66757.1"/>
    <property type="molecule type" value="Genomic_DNA"/>
</dbReference>
<protein>
    <submittedName>
        <fullName evidence="3">CHAT domain-containing protein</fullName>
    </submittedName>
</protein>
<keyword evidence="4" id="KW-1185">Reference proteome</keyword>
<sequence>MRFTIWCSTSIFAAAAALSVAAPLYGQKVQRPDIYNHSVEKREEAQAALAKASPTISEEERARLVSNAIIALAADEKNQAAWDLYREYQSLPLDPAAQASAIGVGLNSFAAAEEKPQLRAQLRLLSDGPPLPGSLGRPWASYHLGMDAYQQDDMPGVVEWLRIAYDQAREDLGPDDPTLVYFAARYAEHVTYLDREKGAEAGREAETLALRLLDLDHPAWISVLSLQAQRALSEGRYEDAVAFYARSTDVAVAAFGYDDPRLFPLLQSRAVALSGVGRADDGERFAKLALRSEWASAAQERAMHRSLIGELIYSQGRVEDSVPWFREGLTLMAENKVDHGDLRWGHLQSRLSRSLSVMGEHEEALRLTREILPQFRAKLPEKHPARTFIESLAAFNFARAGHPAEAIDILSETVANNEARLLDIYAQGQDLRRLAFGNNQLFRDSAIIALLAGDLERGWRSAQLASLGDLAASAASLSYPGDAAGFARALDAARTARSEEEAMRSTLTRDEAARGALADKIVARKAAEDQLAREYPDYVEFLRPRPLNIAEAREVLDDDQAYVVPIIYEDRVVTLALTREGLSWGQMRVPLKSTNALIKRLRSSLDRGLGEEGEDLFDVAASHELYNRIFTADIQQAIAHKTHLIFPAGGLMAQIPPSVLLAAPAKEGQPRHYLLRDYAISVRPTLRRQSASMARASRAFAGIGAPTLAGAPASRAALRGMAVDIDSIADMPSLPGALAELASLSAAFAPEDSLLLTGAQATEASVRAAPLDTFQVIAFATHGLVNGQVRGLDEPALVLTPVKGAEGSDNDALLTASEIAGMRLTADWVLLSACNTASPDGRGNPAFSGLARAFQLAGARSLLLSHWPVRDDAAAAISVATLKAAAAGTGRAMALRNSQLALIEDEDIPAGAAPAIWAPFILVD</sequence>
<dbReference type="AlphaFoldDB" id="A0A6I4T7F8"/>
<feature type="chain" id="PRO_5026124360" evidence="1">
    <location>
        <begin position="23"/>
        <end position="924"/>
    </location>
</feature>
<name>A0A6I4T7F8_9SPHN</name>
<evidence type="ECO:0000259" key="2">
    <source>
        <dbReference type="Pfam" id="PF12770"/>
    </source>
</evidence>
<dbReference type="Pfam" id="PF12770">
    <property type="entry name" value="CHAT"/>
    <property type="match status" value="1"/>
</dbReference>
<dbReference type="SUPFAM" id="SSF48452">
    <property type="entry name" value="TPR-like"/>
    <property type="match status" value="2"/>
</dbReference>
<evidence type="ECO:0000313" key="4">
    <source>
        <dbReference type="Proteomes" id="UP000438476"/>
    </source>
</evidence>
<dbReference type="OrthoDB" id="9787760at2"/>
<feature type="signal peptide" evidence="1">
    <location>
        <begin position="1"/>
        <end position="22"/>
    </location>
</feature>
<gene>
    <name evidence="3" type="ORF">GRI91_13405</name>
</gene>
<organism evidence="3 4">
    <name type="scientific">Altericroceibacterium endophyticum</name>
    <dbReference type="NCBI Taxonomy" id="1808508"/>
    <lineage>
        <taxon>Bacteria</taxon>
        <taxon>Pseudomonadati</taxon>
        <taxon>Pseudomonadota</taxon>
        <taxon>Alphaproteobacteria</taxon>
        <taxon>Sphingomonadales</taxon>
        <taxon>Erythrobacteraceae</taxon>
        <taxon>Altericroceibacterium</taxon>
    </lineage>
</organism>
<comment type="caution">
    <text evidence="3">The sequence shown here is derived from an EMBL/GenBank/DDBJ whole genome shotgun (WGS) entry which is preliminary data.</text>
</comment>
<reference evidence="3 4" key="1">
    <citation type="submission" date="2019-12" db="EMBL/GenBank/DDBJ databases">
        <title>Genomic-based taxomic classification of the family Erythrobacteraceae.</title>
        <authorList>
            <person name="Xu L."/>
        </authorList>
    </citation>
    <scope>NUCLEOTIDE SEQUENCE [LARGE SCALE GENOMIC DNA]</scope>
    <source>
        <strain evidence="3 4">LMG 29518</strain>
    </source>
</reference>
<dbReference type="Gene3D" id="1.25.40.10">
    <property type="entry name" value="Tetratricopeptide repeat domain"/>
    <property type="match status" value="2"/>
</dbReference>
<accession>A0A6I4T7F8</accession>
<evidence type="ECO:0000313" key="3">
    <source>
        <dbReference type="EMBL" id="MXO66757.1"/>
    </source>
</evidence>
<feature type="domain" description="CHAT" evidence="2">
    <location>
        <begin position="621"/>
        <end position="923"/>
    </location>
</feature>
<keyword evidence="1" id="KW-0732">Signal</keyword>
<dbReference type="InterPro" id="IPR011990">
    <property type="entry name" value="TPR-like_helical_dom_sf"/>
</dbReference>
<evidence type="ECO:0000256" key="1">
    <source>
        <dbReference type="SAM" id="SignalP"/>
    </source>
</evidence>
<proteinExistence type="predicted"/>
<dbReference type="RefSeq" id="WP_160737208.1">
    <property type="nucleotide sequence ID" value="NZ_WTYT01000006.1"/>
</dbReference>
<dbReference type="InterPro" id="IPR024983">
    <property type="entry name" value="CHAT_dom"/>
</dbReference>